<dbReference type="Proteomes" id="UP000216035">
    <property type="component" value="Unassembled WGS sequence"/>
</dbReference>
<dbReference type="RefSeq" id="WP_094485273.1">
    <property type="nucleotide sequence ID" value="NZ_NOXX01000142.1"/>
</dbReference>
<name>A0A256A179_9FLAO</name>
<sequence>MSYSDLFSIANKFVLIGWLLLLIAPKWKYTTVISTSIVVLILTLLYSVLIIHQLPYFGWRSFSALENVKKLFQKDEALLAGWVHYLAFDLLVGIYITKQTHSLKLIHLVNIFLLPITFLFGPLGYTLFVLIKFSKSKYEYYKRNPLGEIKLIDF</sequence>
<reference evidence="2 3" key="1">
    <citation type="submission" date="2017-07" db="EMBL/GenBank/DDBJ databases">
        <title>Flavobacterium cyanobacteriorum sp. nov., isolated from cyanobacterial aggregates in a eutrophic lake.</title>
        <authorList>
            <person name="Cai H."/>
        </authorList>
    </citation>
    <scope>NUCLEOTIDE SEQUENCE [LARGE SCALE GENOMIC DNA]</scope>
    <source>
        <strain evidence="2 3">TH167</strain>
    </source>
</reference>
<keyword evidence="3" id="KW-1185">Reference proteome</keyword>
<feature type="transmembrane region" description="Helical" evidence="1">
    <location>
        <begin position="37"/>
        <end position="57"/>
    </location>
</feature>
<gene>
    <name evidence="2" type="ORF">CHX27_02930</name>
</gene>
<evidence type="ECO:0000256" key="1">
    <source>
        <dbReference type="SAM" id="Phobius"/>
    </source>
</evidence>
<dbReference type="InterPro" id="IPR025461">
    <property type="entry name" value="ABA4-like"/>
</dbReference>
<evidence type="ECO:0000313" key="2">
    <source>
        <dbReference type="EMBL" id="OYQ47456.1"/>
    </source>
</evidence>
<evidence type="ECO:0000313" key="3">
    <source>
        <dbReference type="Proteomes" id="UP000216035"/>
    </source>
</evidence>
<proteinExistence type="predicted"/>
<comment type="caution">
    <text evidence="2">The sequence shown here is derived from an EMBL/GenBank/DDBJ whole genome shotgun (WGS) entry which is preliminary data.</text>
</comment>
<accession>A0A256A179</accession>
<organism evidence="2 3">
    <name type="scientific">Flavobacterium aurantiibacter</name>
    <dbReference type="NCBI Taxonomy" id="2023067"/>
    <lineage>
        <taxon>Bacteria</taxon>
        <taxon>Pseudomonadati</taxon>
        <taxon>Bacteroidota</taxon>
        <taxon>Flavobacteriia</taxon>
        <taxon>Flavobacteriales</taxon>
        <taxon>Flavobacteriaceae</taxon>
        <taxon>Flavobacterium</taxon>
    </lineage>
</organism>
<evidence type="ECO:0008006" key="4">
    <source>
        <dbReference type="Google" id="ProtNLM"/>
    </source>
</evidence>
<feature type="transmembrane region" description="Helical" evidence="1">
    <location>
        <begin position="108"/>
        <end position="131"/>
    </location>
</feature>
<dbReference type="AlphaFoldDB" id="A0A256A179"/>
<keyword evidence="1" id="KW-0472">Membrane</keyword>
<dbReference type="EMBL" id="NOXX01000142">
    <property type="protein sequence ID" value="OYQ47456.1"/>
    <property type="molecule type" value="Genomic_DNA"/>
</dbReference>
<feature type="transmembrane region" description="Helical" evidence="1">
    <location>
        <begin position="77"/>
        <end position="96"/>
    </location>
</feature>
<dbReference type="Pfam" id="PF14108">
    <property type="entry name" value="ABA4-like"/>
    <property type="match status" value="1"/>
</dbReference>
<feature type="transmembrane region" description="Helical" evidence="1">
    <location>
        <begin position="6"/>
        <end position="25"/>
    </location>
</feature>
<dbReference type="OrthoDB" id="345237at2"/>
<protein>
    <recommendedName>
        <fullName evidence="4">DUF4281 domain-containing protein</fullName>
    </recommendedName>
</protein>
<keyword evidence="1" id="KW-0812">Transmembrane</keyword>
<keyword evidence="1" id="KW-1133">Transmembrane helix</keyword>